<reference evidence="1 2" key="1">
    <citation type="submission" date="2024-01" db="EMBL/GenBank/DDBJ databases">
        <title>The complete chloroplast genome sequence of Lithospermum erythrorhizon: insights into the phylogenetic relationship among Boraginaceae species and the maternal lineages of purple gromwells.</title>
        <authorList>
            <person name="Okada T."/>
            <person name="Watanabe K."/>
        </authorList>
    </citation>
    <scope>NUCLEOTIDE SEQUENCE [LARGE SCALE GENOMIC DNA]</scope>
</reference>
<sequence>MWLRLWRVGLMMKTYEETRKTWMLSLLNPCRFDLHQPTNESPQVHLTHSASQPAGVAQAVENVDKPGDPPTIIQDSLPVAFSYESLVNFRQYFSIPSFIEICLPLEGEKVLEPLVDPTQSDGASAPGWTAISALLGG</sequence>
<dbReference type="Proteomes" id="UP001454036">
    <property type="component" value="Unassembled WGS sequence"/>
</dbReference>
<dbReference type="EMBL" id="BAABME010007002">
    <property type="protein sequence ID" value="GAA0169865.1"/>
    <property type="molecule type" value="Genomic_DNA"/>
</dbReference>
<evidence type="ECO:0000313" key="2">
    <source>
        <dbReference type="Proteomes" id="UP001454036"/>
    </source>
</evidence>
<name>A0AAV3R456_LITER</name>
<accession>A0AAV3R456</accession>
<evidence type="ECO:0000313" key="1">
    <source>
        <dbReference type="EMBL" id="GAA0169865.1"/>
    </source>
</evidence>
<organism evidence="1 2">
    <name type="scientific">Lithospermum erythrorhizon</name>
    <name type="common">Purple gromwell</name>
    <name type="synonym">Lithospermum officinale var. erythrorhizon</name>
    <dbReference type="NCBI Taxonomy" id="34254"/>
    <lineage>
        <taxon>Eukaryota</taxon>
        <taxon>Viridiplantae</taxon>
        <taxon>Streptophyta</taxon>
        <taxon>Embryophyta</taxon>
        <taxon>Tracheophyta</taxon>
        <taxon>Spermatophyta</taxon>
        <taxon>Magnoliopsida</taxon>
        <taxon>eudicotyledons</taxon>
        <taxon>Gunneridae</taxon>
        <taxon>Pentapetalae</taxon>
        <taxon>asterids</taxon>
        <taxon>lamiids</taxon>
        <taxon>Boraginales</taxon>
        <taxon>Boraginaceae</taxon>
        <taxon>Boraginoideae</taxon>
        <taxon>Lithospermeae</taxon>
        <taxon>Lithospermum</taxon>
    </lineage>
</organism>
<protein>
    <submittedName>
        <fullName evidence="1">Uncharacterized protein</fullName>
    </submittedName>
</protein>
<proteinExistence type="predicted"/>
<keyword evidence="2" id="KW-1185">Reference proteome</keyword>
<dbReference type="AlphaFoldDB" id="A0AAV3R456"/>
<gene>
    <name evidence="1" type="ORF">LIER_24248</name>
</gene>
<comment type="caution">
    <text evidence="1">The sequence shown here is derived from an EMBL/GenBank/DDBJ whole genome shotgun (WGS) entry which is preliminary data.</text>
</comment>